<protein>
    <submittedName>
        <fullName evidence="2">Phosphotransferase</fullName>
    </submittedName>
</protein>
<accession>A0A6L9SH85</accession>
<dbReference type="EMBL" id="JAAGOA010000041">
    <property type="protein sequence ID" value="NEE04725.1"/>
    <property type="molecule type" value="Genomic_DNA"/>
</dbReference>
<feature type="domain" description="Aminoglycoside phosphotransferase" evidence="1">
    <location>
        <begin position="35"/>
        <end position="112"/>
    </location>
</feature>
<dbReference type="Proteomes" id="UP000475214">
    <property type="component" value="Unassembled WGS sequence"/>
</dbReference>
<name>A0A6L9SH85_9ACTN</name>
<reference evidence="2 3" key="1">
    <citation type="submission" date="2020-02" db="EMBL/GenBank/DDBJ databases">
        <authorList>
            <person name="Li X.-J."/>
            <person name="Han X.-M."/>
        </authorList>
    </citation>
    <scope>NUCLEOTIDE SEQUENCE [LARGE SCALE GENOMIC DNA]</scope>
    <source>
        <strain evidence="2 3">CCTCC AB 2017055</strain>
    </source>
</reference>
<evidence type="ECO:0000313" key="3">
    <source>
        <dbReference type="Proteomes" id="UP000475214"/>
    </source>
</evidence>
<dbReference type="AlphaFoldDB" id="A0A6L9SH85"/>
<dbReference type="SUPFAM" id="SSF56112">
    <property type="entry name" value="Protein kinase-like (PK-like)"/>
    <property type="match status" value="1"/>
</dbReference>
<comment type="caution">
    <text evidence="2">The sequence shown here is derived from an EMBL/GenBank/DDBJ whole genome shotgun (WGS) entry which is preliminary data.</text>
</comment>
<keyword evidence="2" id="KW-0808">Transferase</keyword>
<dbReference type="Gene3D" id="3.90.1200.10">
    <property type="match status" value="1"/>
</dbReference>
<organism evidence="2 3">
    <name type="scientific">Phytoactinopolyspora halotolerans</name>
    <dbReference type="NCBI Taxonomy" id="1981512"/>
    <lineage>
        <taxon>Bacteria</taxon>
        <taxon>Bacillati</taxon>
        <taxon>Actinomycetota</taxon>
        <taxon>Actinomycetes</taxon>
        <taxon>Jiangellales</taxon>
        <taxon>Jiangellaceae</taxon>
        <taxon>Phytoactinopolyspora</taxon>
    </lineage>
</organism>
<keyword evidence="3" id="KW-1185">Reference proteome</keyword>
<evidence type="ECO:0000313" key="2">
    <source>
        <dbReference type="EMBL" id="NEE04725.1"/>
    </source>
</evidence>
<dbReference type="Pfam" id="PF01636">
    <property type="entry name" value="APH"/>
    <property type="match status" value="1"/>
</dbReference>
<dbReference type="InterPro" id="IPR011009">
    <property type="entry name" value="Kinase-like_dom_sf"/>
</dbReference>
<evidence type="ECO:0000259" key="1">
    <source>
        <dbReference type="Pfam" id="PF01636"/>
    </source>
</evidence>
<gene>
    <name evidence="2" type="ORF">G1H10_31645</name>
</gene>
<dbReference type="InterPro" id="IPR002575">
    <property type="entry name" value="Aminoglycoside_PTrfase"/>
</dbReference>
<dbReference type="GO" id="GO:0016740">
    <property type="term" value="F:transferase activity"/>
    <property type="evidence" value="ECO:0007669"/>
    <property type="project" value="UniProtKB-KW"/>
</dbReference>
<proteinExistence type="predicted"/>
<sequence>MAAPYPAPTRPRSRSTAGVLSRAVVDEIHSIAADNAPLLDQVTSASLLTGDLWTANVLLSADNDEYPEITGVVDLDRAEWGDPLADWVIWMARKKPGTERDSFWSGYGALAEEDPSVRFRLALYAARHQAAVRLENARLADAAGVQDGSQQLAQNAESLRQMAVG</sequence>